<accession>A0ABM1RS62</accession>
<evidence type="ECO:0000313" key="3">
    <source>
        <dbReference type="RefSeq" id="XP_019101850.1"/>
    </source>
</evidence>
<dbReference type="GeneID" id="109133303"/>
<organism evidence="2 3">
    <name type="scientific">Camelina sativa</name>
    <name type="common">False flax</name>
    <name type="synonym">Myagrum sativum</name>
    <dbReference type="NCBI Taxonomy" id="90675"/>
    <lineage>
        <taxon>Eukaryota</taxon>
        <taxon>Viridiplantae</taxon>
        <taxon>Streptophyta</taxon>
        <taxon>Embryophyta</taxon>
        <taxon>Tracheophyta</taxon>
        <taxon>Spermatophyta</taxon>
        <taxon>Magnoliopsida</taxon>
        <taxon>eudicotyledons</taxon>
        <taxon>Gunneridae</taxon>
        <taxon>Pentapetalae</taxon>
        <taxon>rosids</taxon>
        <taxon>malvids</taxon>
        <taxon>Brassicales</taxon>
        <taxon>Brassicaceae</taxon>
        <taxon>Camelineae</taxon>
        <taxon>Camelina</taxon>
    </lineage>
</organism>
<protein>
    <submittedName>
        <fullName evidence="3">Uncharacterized protein LOC109133303</fullName>
    </submittedName>
</protein>
<reference evidence="3" key="2">
    <citation type="submission" date="2025-08" db="UniProtKB">
        <authorList>
            <consortium name="RefSeq"/>
        </authorList>
    </citation>
    <scope>IDENTIFICATION</scope>
    <source>
        <tissue evidence="3">Leaf</tissue>
    </source>
</reference>
<dbReference type="PANTHER" id="PTHR11439:SF455">
    <property type="entry name" value="RLK (RECEPTOR-LIKE PROTEIN KINASE) 8, PUTATIVE-RELATED"/>
    <property type="match status" value="1"/>
</dbReference>
<dbReference type="InterPro" id="IPR013103">
    <property type="entry name" value="RVT_2"/>
</dbReference>
<proteinExistence type="predicted"/>
<dbReference type="Pfam" id="PF07727">
    <property type="entry name" value="RVT_2"/>
    <property type="match status" value="1"/>
</dbReference>
<dbReference type="Proteomes" id="UP000694864">
    <property type="component" value="Chromosome 6"/>
</dbReference>
<reference evidence="2" key="1">
    <citation type="journal article" date="2014" name="Nat. Commun.">
        <title>The emerging biofuel crop Camelina sativa retains a highly undifferentiated hexaploid genome structure.</title>
        <authorList>
            <person name="Kagale S."/>
            <person name="Koh C."/>
            <person name="Nixon J."/>
            <person name="Bollina V."/>
            <person name="Clarke W.E."/>
            <person name="Tuteja R."/>
            <person name="Spillane C."/>
            <person name="Robinson S.J."/>
            <person name="Links M.G."/>
            <person name="Clarke C."/>
            <person name="Higgins E.E."/>
            <person name="Huebert T."/>
            <person name="Sharpe A.G."/>
            <person name="Parkin I.A."/>
        </authorList>
    </citation>
    <scope>NUCLEOTIDE SEQUENCE [LARGE SCALE GENOMIC DNA]</scope>
    <source>
        <strain evidence="2">cv. DH55</strain>
    </source>
</reference>
<feature type="domain" description="Reverse transcriptase Ty1/copia-type" evidence="1">
    <location>
        <begin position="1"/>
        <end position="205"/>
    </location>
</feature>
<gene>
    <name evidence="3" type="primary">LOC109133303</name>
</gene>
<dbReference type="InterPro" id="IPR043502">
    <property type="entry name" value="DNA/RNA_pol_sf"/>
</dbReference>
<name>A0ABM1RS62_CAMSA</name>
<evidence type="ECO:0000313" key="2">
    <source>
        <dbReference type="Proteomes" id="UP000694864"/>
    </source>
</evidence>
<dbReference type="CDD" id="cd09272">
    <property type="entry name" value="RNase_HI_RT_Ty1"/>
    <property type="match status" value="1"/>
</dbReference>
<sequence>MVARGFNQQYGLDYSETFSPVIKATTIRMVLEVAVKKNWSIHQVYINNAFLQGTLTDEVYVSQPPGFVDKDRPHHVCRLNKALYGLKQAPRAWYQELKTFLQLAGFKNSLADTSLFIYHTGKDYIYVLVYVNDIIIAGVPSLVQAFNLALAKRFSLKDLGPLSYFLDIEATRSARGMHLMQRKYITDLLTRTCMLDAKPVATPMASSPNLTIDSGTPLADATEYRTVIGSLQYLSFTRPDIVFVVNRLSQFMHKPTDKHWQVAKHVLRYLAGTKSHGIFLRSDGTLTIHAFYDADWGRAHNTYISPNAYIIYFGASLISWSSKKQQSVSRSSKEAEYRVVANAASELRWICSLLSEMGIVLPVAPVLYCDNVGATYLCANPVFHTRMKHIAIDYHFIREFIQAGVLRVTHVSSNDQLADALTKPLPRPQFQELTSKIGVSELPPS</sequence>
<dbReference type="RefSeq" id="XP_019101850.1">
    <property type="nucleotide sequence ID" value="XM_019246305.1"/>
</dbReference>
<keyword evidence="2" id="KW-1185">Reference proteome</keyword>
<dbReference type="SUPFAM" id="SSF56672">
    <property type="entry name" value="DNA/RNA polymerases"/>
    <property type="match status" value="1"/>
</dbReference>
<dbReference type="PANTHER" id="PTHR11439">
    <property type="entry name" value="GAG-POL-RELATED RETROTRANSPOSON"/>
    <property type="match status" value="1"/>
</dbReference>
<evidence type="ECO:0000259" key="1">
    <source>
        <dbReference type="Pfam" id="PF07727"/>
    </source>
</evidence>